<dbReference type="SUPFAM" id="SSF55120">
    <property type="entry name" value="Pseudouridine synthase"/>
    <property type="match status" value="1"/>
</dbReference>
<dbReference type="CDD" id="cd02869">
    <property type="entry name" value="PseudoU_synth_RluA_like"/>
    <property type="match status" value="1"/>
</dbReference>
<organism evidence="4 5">
    <name type="scientific">Thermoflexibacter ruber</name>
    <dbReference type="NCBI Taxonomy" id="1003"/>
    <lineage>
        <taxon>Bacteria</taxon>
        <taxon>Pseudomonadati</taxon>
        <taxon>Bacteroidota</taxon>
        <taxon>Cytophagia</taxon>
        <taxon>Cytophagales</taxon>
        <taxon>Thermoflexibacteraceae</taxon>
        <taxon>Thermoflexibacter</taxon>
    </lineage>
</organism>
<dbReference type="Pfam" id="PF00849">
    <property type="entry name" value="PseudoU_synth_2"/>
    <property type="match status" value="1"/>
</dbReference>
<dbReference type="GO" id="GO:0140098">
    <property type="term" value="F:catalytic activity, acting on RNA"/>
    <property type="evidence" value="ECO:0007669"/>
    <property type="project" value="UniProtKB-ARBA"/>
</dbReference>
<name>A0A1I2C4H0_9BACT</name>
<dbReference type="InterPro" id="IPR006224">
    <property type="entry name" value="PsdUridine_synth_RluA-like_CS"/>
</dbReference>
<dbReference type="InterPro" id="IPR050188">
    <property type="entry name" value="RluA_PseudoU_synthase"/>
</dbReference>
<protein>
    <submittedName>
        <fullName evidence="4">23S rRNA pseudouridine1911/1915/1917 synthase</fullName>
    </submittedName>
</protein>
<evidence type="ECO:0000256" key="2">
    <source>
        <dbReference type="ARBA" id="ARBA00023235"/>
    </source>
</evidence>
<dbReference type="Gene3D" id="3.30.2350.10">
    <property type="entry name" value="Pseudouridine synthase"/>
    <property type="match status" value="1"/>
</dbReference>
<dbReference type="Proteomes" id="UP000199513">
    <property type="component" value="Unassembled WGS sequence"/>
</dbReference>
<sequence length="238" mass="27855">MEHDYPFKVIYEDNHLIIVNKESGVLVQEDESGDMPLVEMVRAYLKEKYQKEGNVFCGIVHRLDRPVSGVIVLAKTSKALERMNDLFKYREVYKTYWAVTQRPPAKPQGHLIHWLVKDKEKNRVTPYDKEIEGGLKAELYYRVIGEKEGYYLIEVNPITGRPHQIRVQLMTQGSIIVGDVKYGYHHPNPDARIHLHARAIRFVHPVQKEEMRFVAELPEEDLWNLFRGVALIEHRVDV</sequence>
<dbReference type="STRING" id="1003.SAMN04488541_100481"/>
<keyword evidence="2" id="KW-0413">Isomerase</keyword>
<reference evidence="4 5" key="1">
    <citation type="submission" date="2016-10" db="EMBL/GenBank/DDBJ databases">
        <authorList>
            <person name="de Groot N.N."/>
        </authorList>
    </citation>
    <scope>NUCLEOTIDE SEQUENCE [LARGE SCALE GENOMIC DNA]</scope>
    <source>
        <strain>GEY</strain>
        <strain evidence="5">DSM 9560</strain>
    </source>
</reference>
<proteinExistence type="inferred from homology"/>
<dbReference type="GO" id="GO:0001522">
    <property type="term" value="P:pseudouridine synthesis"/>
    <property type="evidence" value="ECO:0007669"/>
    <property type="project" value="InterPro"/>
</dbReference>
<dbReference type="InterPro" id="IPR006145">
    <property type="entry name" value="PsdUridine_synth_RsuA/RluA"/>
</dbReference>
<feature type="domain" description="Pseudouridine synthase RsuA/RluA-like" evidence="3">
    <location>
        <begin position="15"/>
        <end position="169"/>
    </location>
</feature>
<evidence type="ECO:0000256" key="1">
    <source>
        <dbReference type="ARBA" id="ARBA00010876"/>
    </source>
</evidence>
<dbReference type="RefSeq" id="WP_091539970.1">
    <property type="nucleotide sequence ID" value="NZ_FONY01000004.1"/>
</dbReference>
<comment type="similarity">
    <text evidence="1">Belongs to the pseudouridine synthase RluA family.</text>
</comment>
<dbReference type="OrthoDB" id="9807829at2"/>
<dbReference type="PROSITE" id="PS01129">
    <property type="entry name" value="PSI_RLU"/>
    <property type="match status" value="1"/>
</dbReference>
<evidence type="ECO:0000313" key="4">
    <source>
        <dbReference type="EMBL" id="SFE63227.1"/>
    </source>
</evidence>
<evidence type="ECO:0000313" key="5">
    <source>
        <dbReference type="Proteomes" id="UP000199513"/>
    </source>
</evidence>
<dbReference type="InterPro" id="IPR020103">
    <property type="entry name" value="PsdUridine_synth_cat_dom_sf"/>
</dbReference>
<accession>A0A1I2C4H0</accession>
<evidence type="ECO:0000259" key="3">
    <source>
        <dbReference type="Pfam" id="PF00849"/>
    </source>
</evidence>
<dbReference type="GO" id="GO:0006396">
    <property type="term" value="P:RNA processing"/>
    <property type="evidence" value="ECO:0007669"/>
    <property type="project" value="UniProtKB-ARBA"/>
</dbReference>
<dbReference type="EMBL" id="FONY01000004">
    <property type="protein sequence ID" value="SFE63227.1"/>
    <property type="molecule type" value="Genomic_DNA"/>
</dbReference>
<dbReference type="AlphaFoldDB" id="A0A1I2C4H0"/>
<dbReference type="GO" id="GO:0003723">
    <property type="term" value="F:RNA binding"/>
    <property type="evidence" value="ECO:0007669"/>
    <property type="project" value="InterPro"/>
</dbReference>
<dbReference type="PANTHER" id="PTHR21600">
    <property type="entry name" value="MITOCHONDRIAL RNA PSEUDOURIDINE SYNTHASE"/>
    <property type="match status" value="1"/>
</dbReference>
<gene>
    <name evidence="4" type="ORF">SAMN04488541_100481</name>
</gene>
<keyword evidence="5" id="KW-1185">Reference proteome</keyword>
<dbReference type="GO" id="GO:0009982">
    <property type="term" value="F:pseudouridine synthase activity"/>
    <property type="evidence" value="ECO:0007669"/>
    <property type="project" value="InterPro"/>
</dbReference>
<dbReference type="PANTHER" id="PTHR21600:SF83">
    <property type="entry name" value="PSEUDOURIDYLATE SYNTHASE RPUSD4, MITOCHONDRIAL"/>
    <property type="match status" value="1"/>
</dbReference>